<dbReference type="EMBL" id="CP117880">
    <property type="protein sequence ID" value="WDF67706.1"/>
    <property type="molecule type" value="Genomic_DNA"/>
</dbReference>
<feature type="signal peptide" evidence="1">
    <location>
        <begin position="1"/>
        <end position="19"/>
    </location>
</feature>
<feature type="domain" description="Peptidase M14" evidence="2">
    <location>
        <begin position="41"/>
        <end position="172"/>
    </location>
</feature>
<keyword evidence="4" id="KW-1185">Reference proteome</keyword>
<gene>
    <name evidence="3" type="ORF">PQ465_15500</name>
</gene>
<keyword evidence="3" id="KW-0645">Protease</keyword>
<accession>A0ABY7WGQ8</accession>
<name>A0ABY7WGQ8_9SPHI</name>
<organism evidence="3 4">
    <name type="scientific">Sphingobacterium oryzagri</name>
    <dbReference type="NCBI Taxonomy" id="3025669"/>
    <lineage>
        <taxon>Bacteria</taxon>
        <taxon>Pseudomonadati</taxon>
        <taxon>Bacteroidota</taxon>
        <taxon>Sphingobacteriia</taxon>
        <taxon>Sphingobacteriales</taxon>
        <taxon>Sphingobacteriaceae</taxon>
        <taxon>Sphingobacterium</taxon>
    </lineage>
</organism>
<evidence type="ECO:0000313" key="4">
    <source>
        <dbReference type="Proteomes" id="UP001221558"/>
    </source>
</evidence>
<evidence type="ECO:0000256" key="1">
    <source>
        <dbReference type="SAM" id="SignalP"/>
    </source>
</evidence>
<dbReference type="InterPro" id="IPR000834">
    <property type="entry name" value="Peptidase_M14"/>
</dbReference>
<protein>
    <submittedName>
        <fullName evidence="3">M14 family zinc carboxypeptidase</fullName>
    </submittedName>
</protein>
<dbReference type="Proteomes" id="UP001221558">
    <property type="component" value="Chromosome"/>
</dbReference>
<keyword evidence="3" id="KW-0378">Hydrolase</keyword>
<keyword evidence="1" id="KW-0732">Signal</keyword>
<evidence type="ECO:0000259" key="2">
    <source>
        <dbReference type="Pfam" id="PF00246"/>
    </source>
</evidence>
<dbReference type="Gene3D" id="3.40.630.10">
    <property type="entry name" value="Zn peptidases"/>
    <property type="match status" value="1"/>
</dbReference>
<proteinExistence type="predicted"/>
<sequence length="574" mass="66166">MKFSIWLLSCCLSVSSVYAQRIAFESDTAKNTTATYAELIAFYQNIAQHDNRARLLPIGTTDVGKPLHLLVLSADRDFDPKQIKEKGKAILFVNNGIHPGEPEGMDASMLFVRDLLAKNKLPKHVVVCLIPVYNVAGMLNRGISRANQNGPNAYGFRGSRQHYDLNRDFIKTDTRNSHLFQEVFNTWDPDVFFDTHTSNGADYQYVMTLIASHKDKMHPDLASLMEQRFTKPLYQRMEKAGFPMIPYVDPKDDTPESGLVSFLESPRYSTGYAALHHSIGYMPETHMWKRYDQRVQAMYLLLQELLAITAQEQKLLVETRLAVKERVKSQDSFPISWTLDTSAVASLPFLGYQAGYKKSKVSGRDRLFYDRSKPTSITIPYYDRYVADVTVEKPLAYIIPQAYDKVIDLLVINGVSMYPLQKDTVLEAEVYYIENYKTVAAPYEGHYLHHSVKVRPTKQRLPYYAGDMVVEMNQVVNRYIIETLEPQATDSFFNWNFFDAILSQKEYFSAYIFEEEALRLLEEHPEWKAALEEKKQQDPALAGSARAQLDWIYKKSNYYEKEHLRYPIARVLAR</sequence>
<keyword evidence="3" id="KW-0121">Carboxypeptidase</keyword>
<dbReference type="GO" id="GO:0004180">
    <property type="term" value="F:carboxypeptidase activity"/>
    <property type="evidence" value="ECO:0007669"/>
    <property type="project" value="UniProtKB-KW"/>
</dbReference>
<dbReference type="RefSeq" id="WP_274266433.1">
    <property type="nucleotide sequence ID" value="NZ_CP117880.1"/>
</dbReference>
<dbReference type="Pfam" id="PF00246">
    <property type="entry name" value="Peptidase_M14"/>
    <property type="match status" value="1"/>
</dbReference>
<reference evidence="3 4" key="1">
    <citation type="submission" date="2023-02" db="EMBL/GenBank/DDBJ databases">
        <title>Genome sequence of Sphingobacterium sp. KACC 22765.</title>
        <authorList>
            <person name="Kim S."/>
            <person name="Heo J."/>
            <person name="Kwon S.-W."/>
        </authorList>
    </citation>
    <scope>NUCLEOTIDE SEQUENCE [LARGE SCALE GENOMIC DNA]</scope>
    <source>
        <strain evidence="3 4">KACC 22765</strain>
    </source>
</reference>
<evidence type="ECO:0000313" key="3">
    <source>
        <dbReference type="EMBL" id="WDF67706.1"/>
    </source>
</evidence>
<feature type="chain" id="PRO_5045780000" evidence="1">
    <location>
        <begin position="20"/>
        <end position="574"/>
    </location>
</feature>
<dbReference type="SUPFAM" id="SSF53187">
    <property type="entry name" value="Zn-dependent exopeptidases"/>
    <property type="match status" value="1"/>
</dbReference>